<comment type="caution">
    <text evidence="5">The sequence shown here is derived from an EMBL/GenBank/DDBJ whole genome shotgun (WGS) entry which is preliminary data.</text>
</comment>
<keyword evidence="3" id="KW-0472">Membrane</keyword>
<keyword evidence="3" id="KW-0812">Transmembrane</keyword>
<keyword evidence="3" id="KW-1133">Transmembrane helix</keyword>
<name>A0A7X4KP18_9BURK</name>
<dbReference type="InterPro" id="IPR043128">
    <property type="entry name" value="Rev_trsase/Diguanyl_cyclase"/>
</dbReference>
<feature type="transmembrane region" description="Helical" evidence="3">
    <location>
        <begin position="131"/>
        <end position="153"/>
    </location>
</feature>
<evidence type="ECO:0000259" key="4">
    <source>
        <dbReference type="PROSITE" id="PS50887"/>
    </source>
</evidence>
<dbReference type="GO" id="GO:0052621">
    <property type="term" value="F:diguanylate cyclase activity"/>
    <property type="evidence" value="ECO:0007669"/>
    <property type="project" value="UniProtKB-EC"/>
</dbReference>
<dbReference type="Gene3D" id="3.30.70.270">
    <property type="match status" value="1"/>
</dbReference>
<dbReference type="GO" id="GO:0043709">
    <property type="term" value="P:cell adhesion involved in single-species biofilm formation"/>
    <property type="evidence" value="ECO:0007669"/>
    <property type="project" value="TreeGrafter"/>
</dbReference>
<evidence type="ECO:0000256" key="1">
    <source>
        <dbReference type="ARBA" id="ARBA00012528"/>
    </source>
</evidence>
<evidence type="ECO:0000313" key="6">
    <source>
        <dbReference type="Proteomes" id="UP000450676"/>
    </source>
</evidence>
<comment type="catalytic activity">
    <reaction evidence="2">
        <text>2 GTP = 3',3'-c-di-GMP + 2 diphosphate</text>
        <dbReference type="Rhea" id="RHEA:24898"/>
        <dbReference type="ChEBI" id="CHEBI:33019"/>
        <dbReference type="ChEBI" id="CHEBI:37565"/>
        <dbReference type="ChEBI" id="CHEBI:58805"/>
        <dbReference type="EC" id="2.7.7.65"/>
    </reaction>
</comment>
<dbReference type="Pfam" id="PF00990">
    <property type="entry name" value="GGDEF"/>
    <property type="match status" value="1"/>
</dbReference>
<sequence length="395" mass="43834">MTPGPALLFQLDLRTLLLMSVAMSGGMSMVMYSLHRSFRGEVRGLNRWSLGLLCVVAGGVSFALNGQLPGVWPGKAALLAANAFLFWGVGLSMLGTQEFFGRRPSWGLFHGIWLVGMLLTAWWMLVQPHLGARIAAFSLAAFIFYSVQSWLAWREGVRHFSYCFFAVLVTAQALTVLARMFTALTVDAVTEDVLVNGALVNVFMALASFMTLMLAVAFLMMAMRRLQGILEERSTHDPLTGVLNRRGFDIFYNKQRVQLGRDGRPLSLMSIDLDHFKAINDRYGHVVGDRVLVQIANIISQALRESDYVARFGGEEFVVLLPDAEVPRAMMVAERIREALRTGWDDQLPPCTVSIGIGTHLSREETLDGLMDRTDAALYRAKENGRDRVELAAAP</sequence>
<reference evidence="5 6" key="1">
    <citation type="submission" date="2019-12" db="EMBL/GenBank/DDBJ databases">
        <title>Novel species isolated from a subtropical stream in China.</title>
        <authorList>
            <person name="Lu H."/>
        </authorList>
    </citation>
    <scope>NUCLEOTIDE SEQUENCE [LARGE SCALE GENOMIC DNA]</scope>
    <source>
        <strain evidence="5 6">FT127W</strain>
    </source>
</reference>
<dbReference type="GO" id="GO:1902201">
    <property type="term" value="P:negative regulation of bacterial-type flagellum-dependent cell motility"/>
    <property type="evidence" value="ECO:0007669"/>
    <property type="project" value="TreeGrafter"/>
</dbReference>
<evidence type="ECO:0000256" key="2">
    <source>
        <dbReference type="ARBA" id="ARBA00034247"/>
    </source>
</evidence>
<feature type="transmembrane region" description="Helical" evidence="3">
    <location>
        <begin position="106"/>
        <end position="125"/>
    </location>
</feature>
<dbReference type="PANTHER" id="PTHR45138:SF9">
    <property type="entry name" value="DIGUANYLATE CYCLASE DGCM-RELATED"/>
    <property type="match status" value="1"/>
</dbReference>
<dbReference type="CDD" id="cd01949">
    <property type="entry name" value="GGDEF"/>
    <property type="match status" value="1"/>
</dbReference>
<dbReference type="InterPro" id="IPR050469">
    <property type="entry name" value="Diguanylate_Cyclase"/>
</dbReference>
<feature type="domain" description="GGDEF" evidence="4">
    <location>
        <begin position="264"/>
        <end position="394"/>
    </location>
</feature>
<dbReference type="InterPro" id="IPR029787">
    <property type="entry name" value="Nucleotide_cyclase"/>
</dbReference>
<feature type="transmembrane region" description="Helical" evidence="3">
    <location>
        <begin position="160"/>
        <end position="182"/>
    </location>
</feature>
<evidence type="ECO:0000313" key="5">
    <source>
        <dbReference type="EMBL" id="MYN09823.1"/>
    </source>
</evidence>
<dbReference type="Proteomes" id="UP000450676">
    <property type="component" value="Unassembled WGS sequence"/>
</dbReference>
<dbReference type="AlphaFoldDB" id="A0A7X4KP18"/>
<dbReference type="SUPFAM" id="SSF55073">
    <property type="entry name" value="Nucleotide cyclase"/>
    <property type="match status" value="1"/>
</dbReference>
<protein>
    <recommendedName>
        <fullName evidence="1">diguanylate cyclase</fullName>
        <ecNumber evidence="1">2.7.7.65</ecNumber>
    </recommendedName>
</protein>
<feature type="transmembrane region" description="Helical" evidence="3">
    <location>
        <begin position="76"/>
        <end position="94"/>
    </location>
</feature>
<accession>A0A7X4KP18</accession>
<dbReference type="NCBIfam" id="TIGR00254">
    <property type="entry name" value="GGDEF"/>
    <property type="match status" value="1"/>
</dbReference>
<evidence type="ECO:0000256" key="3">
    <source>
        <dbReference type="SAM" id="Phobius"/>
    </source>
</evidence>
<dbReference type="FunFam" id="3.30.70.270:FF:000001">
    <property type="entry name" value="Diguanylate cyclase domain protein"/>
    <property type="match status" value="1"/>
</dbReference>
<dbReference type="EMBL" id="WWCU01000028">
    <property type="protein sequence ID" value="MYN09823.1"/>
    <property type="molecule type" value="Genomic_DNA"/>
</dbReference>
<keyword evidence="6" id="KW-1185">Reference proteome</keyword>
<gene>
    <name evidence="5" type="ORF">GTP77_21100</name>
</gene>
<dbReference type="PANTHER" id="PTHR45138">
    <property type="entry name" value="REGULATORY COMPONENTS OF SENSORY TRANSDUCTION SYSTEM"/>
    <property type="match status" value="1"/>
</dbReference>
<dbReference type="GO" id="GO:0005886">
    <property type="term" value="C:plasma membrane"/>
    <property type="evidence" value="ECO:0007669"/>
    <property type="project" value="TreeGrafter"/>
</dbReference>
<feature type="transmembrane region" description="Helical" evidence="3">
    <location>
        <begin position="202"/>
        <end position="223"/>
    </location>
</feature>
<dbReference type="SMART" id="SM00267">
    <property type="entry name" value="GGDEF"/>
    <property type="match status" value="1"/>
</dbReference>
<dbReference type="PROSITE" id="PS50887">
    <property type="entry name" value="GGDEF"/>
    <property type="match status" value="1"/>
</dbReference>
<dbReference type="InterPro" id="IPR000160">
    <property type="entry name" value="GGDEF_dom"/>
</dbReference>
<proteinExistence type="predicted"/>
<feature type="transmembrane region" description="Helical" evidence="3">
    <location>
        <begin position="15"/>
        <end position="34"/>
    </location>
</feature>
<feature type="transmembrane region" description="Helical" evidence="3">
    <location>
        <begin position="46"/>
        <end position="64"/>
    </location>
</feature>
<dbReference type="RefSeq" id="WP_161074123.1">
    <property type="nucleotide sequence ID" value="NZ_CP086370.1"/>
</dbReference>
<dbReference type="EC" id="2.7.7.65" evidence="1"/>
<organism evidence="5 6">
    <name type="scientific">Pseudoduganella aquatica</name>
    <dbReference type="NCBI Taxonomy" id="2660641"/>
    <lineage>
        <taxon>Bacteria</taxon>
        <taxon>Pseudomonadati</taxon>
        <taxon>Pseudomonadota</taxon>
        <taxon>Betaproteobacteria</taxon>
        <taxon>Burkholderiales</taxon>
        <taxon>Oxalobacteraceae</taxon>
        <taxon>Telluria group</taxon>
        <taxon>Pseudoduganella</taxon>
    </lineage>
</organism>